<keyword evidence="1" id="KW-0812">Transmembrane</keyword>
<name>A0A918BJI9_9ACTN</name>
<evidence type="ECO:0000256" key="1">
    <source>
        <dbReference type="SAM" id="Phobius"/>
    </source>
</evidence>
<dbReference type="Pfam" id="PF01569">
    <property type="entry name" value="PAP2"/>
    <property type="match status" value="1"/>
</dbReference>
<sequence>MTGAGAGTASRLLLGSAAAAVAFTVLTVLVASGSDAVGAFDADARALADRVLGSPHGGGRTGADTFGSVLLGAAVLAVFAVLLRRRRFGAALWVLAGLTVQFAVETALGPLTERPLPLPDGGGTPEDGYGFPSGHMASATLAVLVLLLVPRTRTAAWWTGLALGALLVAAVGVSRLLADAHHATDLAGGVLLGLTVGCAVARLMEPRPPDGSGKETT</sequence>
<evidence type="ECO:0000259" key="2">
    <source>
        <dbReference type="SMART" id="SM00014"/>
    </source>
</evidence>
<organism evidence="3 4">
    <name type="scientific">Streptomyces pilosus</name>
    <dbReference type="NCBI Taxonomy" id="28893"/>
    <lineage>
        <taxon>Bacteria</taxon>
        <taxon>Bacillati</taxon>
        <taxon>Actinomycetota</taxon>
        <taxon>Actinomycetes</taxon>
        <taxon>Kitasatosporales</taxon>
        <taxon>Streptomycetaceae</taxon>
        <taxon>Streptomyces</taxon>
    </lineage>
</organism>
<gene>
    <name evidence="3" type="ORF">GCM10010280_20460</name>
</gene>
<accession>A0A918BJI9</accession>
<reference evidence="3" key="2">
    <citation type="submission" date="2020-09" db="EMBL/GenBank/DDBJ databases">
        <authorList>
            <person name="Sun Q."/>
            <person name="Ohkuma M."/>
        </authorList>
    </citation>
    <scope>NUCLEOTIDE SEQUENCE</scope>
    <source>
        <strain evidence="3">JCM 4403</strain>
    </source>
</reference>
<feature type="transmembrane region" description="Helical" evidence="1">
    <location>
        <begin position="90"/>
        <end position="109"/>
    </location>
</feature>
<protein>
    <recommendedName>
        <fullName evidence="2">Phosphatidic acid phosphatase type 2/haloperoxidase domain-containing protein</fullName>
    </recommendedName>
</protein>
<reference evidence="3" key="1">
    <citation type="journal article" date="2014" name="Int. J. Syst. Evol. Microbiol.">
        <title>Complete genome sequence of Corynebacterium casei LMG S-19264T (=DSM 44701T), isolated from a smear-ripened cheese.</title>
        <authorList>
            <consortium name="US DOE Joint Genome Institute (JGI-PGF)"/>
            <person name="Walter F."/>
            <person name="Albersmeier A."/>
            <person name="Kalinowski J."/>
            <person name="Ruckert C."/>
        </authorList>
    </citation>
    <scope>NUCLEOTIDE SEQUENCE</scope>
    <source>
        <strain evidence="3">JCM 4403</strain>
    </source>
</reference>
<dbReference type="Proteomes" id="UP000656732">
    <property type="component" value="Unassembled WGS sequence"/>
</dbReference>
<keyword evidence="1" id="KW-1133">Transmembrane helix</keyword>
<feature type="domain" description="Phosphatidic acid phosphatase type 2/haloperoxidase" evidence="2">
    <location>
        <begin position="91"/>
        <end position="201"/>
    </location>
</feature>
<dbReference type="SMART" id="SM00014">
    <property type="entry name" value="acidPPc"/>
    <property type="match status" value="1"/>
</dbReference>
<dbReference type="PANTHER" id="PTHR14969">
    <property type="entry name" value="SPHINGOSINE-1-PHOSPHATE PHOSPHOHYDROLASE"/>
    <property type="match status" value="1"/>
</dbReference>
<dbReference type="SUPFAM" id="SSF48317">
    <property type="entry name" value="Acid phosphatase/Vanadium-dependent haloperoxidase"/>
    <property type="match status" value="1"/>
</dbReference>
<evidence type="ECO:0000313" key="4">
    <source>
        <dbReference type="Proteomes" id="UP000656732"/>
    </source>
</evidence>
<keyword evidence="1" id="KW-0472">Membrane</keyword>
<dbReference type="RefSeq" id="WP_189557429.1">
    <property type="nucleotide sequence ID" value="NZ_BMTU01000003.1"/>
</dbReference>
<evidence type="ECO:0000313" key="3">
    <source>
        <dbReference type="EMBL" id="GGQ73935.1"/>
    </source>
</evidence>
<comment type="caution">
    <text evidence="3">The sequence shown here is derived from an EMBL/GenBank/DDBJ whole genome shotgun (WGS) entry which is preliminary data.</text>
</comment>
<dbReference type="AlphaFoldDB" id="A0A918BJI9"/>
<dbReference type="PANTHER" id="PTHR14969:SF13">
    <property type="entry name" value="AT30094P"/>
    <property type="match status" value="1"/>
</dbReference>
<feature type="transmembrane region" description="Helical" evidence="1">
    <location>
        <begin position="64"/>
        <end position="83"/>
    </location>
</feature>
<dbReference type="InterPro" id="IPR036938">
    <property type="entry name" value="PAP2/HPO_sf"/>
</dbReference>
<proteinExistence type="predicted"/>
<feature type="transmembrane region" description="Helical" evidence="1">
    <location>
        <begin position="129"/>
        <end position="149"/>
    </location>
</feature>
<keyword evidence="4" id="KW-1185">Reference proteome</keyword>
<feature type="transmembrane region" description="Helical" evidence="1">
    <location>
        <begin position="156"/>
        <end position="174"/>
    </location>
</feature>
<dbReference type="EMBL" id="BMTU01000003">
    <property type="protein sequence ID" value="GGQ73935.1"/>
    <property type="molecule type" value="Genomic_DNA"/>
</dbReference>
<dbReference type="Gene3D" id="1.20.144.10">
    <property type="entry name" value="Phosphatidic acid phosphatase type 2/haloperoxidase"/>
    <property type="match status" value="1"/>
</dbReference>
<dbReference type="InterPro" id="IPR000326">
    <property type="entry name" value="PAP2/HPO"/>
</dbReference>